<evidence type="ECO:0000313" key="2">
    <source>
        <dbReference type="Proteomes" id="UP000256748"/>
    </source>
</evidence>
<dbReference type="AlphaFoldDB" id="A0A3E1BY30"/>
<sequence length="135" mass="15407">MIRPWHLIVDHIRSVRENSADEKFSSALRGVERLADFIAHNSLRHALFGWTSMADLCIQQTGHAPPSVAHLRISAQASGLIEFRYIDTHVEPRQWTRTETPERAVHRLTTFLDQLHWVSGPVTIFSEPQIGEFTG</sequence>
<comment type="caution">
    <text evidence="1">The sequence shown here is derived from an EMBL/GenBank/DDBJ whole genome shotgun (WGS) entry which is preliminary data.</text>
</comment>
<dbReference type="Proteomes" id="UP000256748">
    <property type="component" value="Unassembled WGS sequence"/>
</dbReference>
<proteinExistence type="predicted"/>
<evidence type="ECO:0000313" key="1">
    <source>
        <dbReference type="EMBL" id="RFB99872.1"/>
    </source>
</evidence>
<accession>A0A3E1BY30</accession>
<gene>
    <name evidence="1" type="ORF">B5K10_05025</name>
</gene>
<dbReference type="EMBL" id="NAOO01000004">
    <property type="protein sequence ID" value="RFB99872.1"/>
    <property type="molecule type" value="Genomic_DNA"/>
</dbReference>
<dbReference type="RefSeq" id="WP_116272545.1">
    <property type="nucleotide sequence ID" value="NZ_KZ859521.1"/>
</dbReference>
<reference evidence="1 2" key="1">
    <citation type="submission" date="2017-03" db="EMBL/GenBank/DDBJ databases">
        <title>Genome analysis of Rhizobial strains effectives or ineffectives for nitrogen fixation isolated from bean seeds.</title>
        <authorList>
            <person name="Peralta H."/>
            <person name="Aguilar-Vera A."/>
            <person name="Mora Y."/>
            <person name="Vargas-Lagunas C."/>
            <person name="Girard L."/>
            <person name="Mora J."/>
        </authorList>
    </citation>
    <scope>NUCLEOTIDE SEQUENCE [LARGE SCALE GENOMIC DNA]</scope>
    <source>
        <strain evidence="1 2">CCGM5</strain>
    </source>
</reference>
<name>A0A3E1BY30_RHILT</name>
<organism evidence="1 2">
    <name type="scientific">Rhizobium leguminosarum bv. trifolii</name>
    <dbReference type="NCBI Taxonomy" id="386"/>
    <lineage>
        <taxon>Bacteria</taxon>
        <taxon>Pseudomonadati</taxon>
        <taxon>Pseudomonadota</taxon>
        <taxon>Alphaproteobacteria</taxon>
        <taxon>Hyphomicrobiales</taxon>
        <taxon>Rhizobiaceae</taxon>
        <taxon>Rhizobium/Agrobacterium group</taxon>
        <taxon>Rhizobium</taxon>
    </lineage>
</organism>
<protein>
    <submittedName>
        <fullName evidence="1">Uncharacterized protein</fullName>
    </submittedName>
</protein>